<feature type="compositionally biased region" description="Basic residues" evidence="1">
    <location>
        <begin position="1"/>
        <end position="11"/>
    </location>
</feature>
<dbReference type="AlphaFoldDB" id="A0AAV4M6L0"/>
<sequence>MGTLFHSHKIPRNFSRKETPYPPPTNSLKTGPSNPPRSDGGGGAVLREQWEREGGRNLINRNEGVAGPSGEEPD</sequence>
<feature type="region of interest" description="Disordered" evidence="1">
    <location>
        <begin position="1"/>
        <end position="74"/>
    </location>
</feature>
<evidence type="ECO:0000313" key="2">
    <source>
        <dbReference type="EMBL" id="GIX68019.1"/>
    </source>
</evidence>
<accession>A0AAV4M6L0</accession>
<evidence type="ECO:0000313" key="3">
    <source>
        <dbReference type="Proteomes" id="UP001054945"/>
    </source>
</evidence>
<dbReference type="Proteomes" id="UP001054945">
    <property type="component" value="Unassembled WGS sequence"/>
</dbReference>
<proteinExistence type="predicted"/>
<comment type="caution">
    <text evidence="2">The sequence shown here is derived from an EMBL/GenBank/DDBJ whole genome shotgun (WGS) entry which is preliminary data.</text>
</comment>
<protein>
    <submittedName>
        <fullName evidence="2">Uncharacterized protein</fullName>
    </submittedName>
</protein>
<keyword evidence="3" id="KW-1185">Reference proteome</keyword>
<organism evidence="2 3">
    <name type="scientific">Caerostris extrusa</name>
    <name type="common">Bark spider</name>
    <name type="synonym">Caerostris bankana</name>
    <dbReference type="NCBI Taxonomy" id="172846"/>
    <lineage>
        <taxon>Eukaryota</taxon>
        <taxon>Metazoa</taxon>
        <taxon>Ecdysozoa</taxon>
        <taxon>Arthropoda</taxon>
        <taxon>Chelicerata</taxon>
        <taxon>Arachnida</taxon>
        <taxon>Araneae</taxon>
        <taxon>Araneomorphae</taxon>
        <taxon>Entelegynae</taxon>
        <taxon>Araneoidea</taxon>
        <taxon>Araneidae</taxon>
        <taxon>Caerostris</taxon>
    </lineage>
</organism>
<gene>
    <name evidence="2" type="ORF">CEXT_195041</name>
</gene>
<name>A0AAV4M6L0_CAEEX</name>
<evidence type="ECO:0000256" key="1">
    <source>
        <dbReference type="SAM" id="MobiDB-lite"/>
    </source>
</evidence>
<reference evidence="2 3" key="1">
    <citation type="submission" date="2021-06" db="EMBL/GenBank/DDBJ databases">
        <title>Caerostris extrusa draft genome.</title>
        <authorList>
            <person name="Kono N."/>
            <person name="Arakawa K."/>
        </authorList>
    </citation>
    <scope>NUCLEOTIDE SEQUENCE [LARGE SCALE GENOMIC DNA]</scope>
</reference>
<dbReference type="EMBL" id="BPLR01001917">
    <property type="protein sequence ID" value="GIX68019.1"/>
    <property type="molecule type" value="Genomic_DNA"/>
</dbReference>